<dbReference type="Pfam" id="PF13508">
    <property type="entry name" value="Acetyltransf_7"/>
    <property type="match status" value="1"/>
</dbReference>
<dbReference type="PROSITE" id="PS51186">
    <property type="entry name" value="GNAT"/>
    <property type="match status" value="1"/>
</dbReference>
<dbReference type="InterPro" id="IPR053144">
    <property type="entry name" value="Acetyltransferase_Butenolide"/>
</dbReference>
<sequence length="149" mass="16713">MSITFDTDKQRLDRDMVYRYLSGESYWARGLPRDIFERSLDGALCIGGYDEHGRQVAFARVISDFATFAYLGDVFVLDSVRGQGVGKALMSYIQAHPLLQNLRRFMLATADAHGLYAQYGFAALGAPQRIMEKVEPDIYQRLAGGHAQP</sequence>
<evidence type="ECO:0000313" key="2">
    <source>
        <dbReference type="EMBL" id="RKQ53006.1"/>
    </source>
</evidence>
<keyword evidence="2" id="KW-0808">Transferase</keyword>
<evidence type="ECO:0000313" key="3">
    <source>
        <dbReference type="Proteomes" id="UP000279384"/>
    </source>
</evidence>
<dbReference type="PANTHER" id="PTHR43233">
    <property type="entry name" value="FAMILY N-ACETYLTRANSFERASE, PUTATIVE (AFU_ORTHOLOGUE AFUA_6G03350)-RELATED"/>
    <property type="match status" value="1"/>
</dbReference>
<reference evidence="2 3" key="1">
    <citation type="submission" date="2018-10" db="EMBL/GenBank/DDBJ databases">
        <title>Genomic Encyclopedia of Type Strains, Phase IV (KMG-IV): sequencing the most valuable type-strain genomes for metagenomic binning, comparative biology and taxonomic classification.</title>
        <authorList>
            <person name="Goeker M."/>
        </authorList>
    </citation>
    <scope>NUCLEOTIDE SEQUENCE [LARGE SCALE GENOMIC DNA]</scope>
    <source>
        <strain evidence="2 3">DSM 3303</strain>
    </source>
</reference>
<dbReference type="Gene3D" id="3.40.630.30">
    <property type="match status" value="1"/>
</dbReference>
<dbReference type="GO" id="GO:0016747">
    <property type="term" value="F:acyltransferase activity, transferring groups other than amino-acyl groups"/>
    <property type="evidence" value="ECO:0007669"/>
    <property type="project" value="InterPro"/>
</dbReference>
<protein>
    <submittedName>
        <fullName evidence="2">Acetyltransferase (GNAT) family protein</fullName>
    </submittedName>
</protein>
<proteinExistence type="predicted"/>
<comment type="caution">
    <text evidence="2">The sequence shown here is derived from an EMBL/GenBank/DDBJ whole genome shotgun (WGS) entry which is preliminary data.</text>
</comment>
<dbReference type="AlphaFoldDB" id="A0A495AW98"/>
<dbReference type="EMBL" id="RBID01000020">
    <property type="protein sequence ID" value="RKQ53006.1"/>
    <property type="molecule type" value="Genomic_DNA"/>
</dbReference>
<dbReference type="RefSeq" id="WP_120812900.1">
    <property type="nucleotide sequence ID" value="NZ_RBID01000020.1"/>
</dbReference>
<feature type="domain" description="N-acetyltransferase" evidence="1">
    <location>
        <begin position="3"/>
        <end position="144"/>
    </location>
</feature>
<accession>A0A495AW98</accession>
<dbReference type="SUPFAM" id="SSF55729">
    <property type="entry name" value="Acyl-CoA N-acyltransferases (Nat)"/>
    <property type="match status" value="1"/>
</dbReference>
<organism evidence="2 3">
    <name type="scientific">Vogesella indigofera</name>
    <name type="common">Pseudomonas indigofera</name>
    <dbReference type="NCBI Taxonomy" id="45465"/>
    <lineage>
        <taxon>Bacteria</taxon>
        <taxon>Pseudomonadati</taxon>
        <taxon>Pseudomonadota</taxon>
        <taxon>Betaproteobacteria</taxon>
        <taxon>Neisseriales</taxon>
        <taxon>Chromobacteriaceae</taxon>
        <taxon>Vogesella</taxon>
    </lineage>
</organism>
<gene>
    <name evidence="2" type="ORF">C8E02_3477</name>
</gene>
<dbReference type="PANTHER" id="PTHR43233:SF1">
    <property type="entry name" value="FAMILY N-ACETYLTRANSFERASE, PUTATIVE (AFU_ORTHOLOGUE AFUA_6G03350)-RELATED"/>
    <property type="match status" value="1"/>
</dbReference>
<evidence type="ECO:0000259" key="1">
    <source>
        <dbReference type="PROSITE" id="PS51186"/>
    </source>
</evidence>
<dbReference type="CDD" id="cd04301">
    <property type="entry name" value="NAT_SF"/>
    <property type="match status" value="1"/>
</dbReference>
<dbReference type="Proteomes" id="UP000279384">
    <property type="component" value="Unassembled WGS sequence"/>
</dbReference>
<dbReference type="InterPro" id="IPR016181">
    <property type="entry name" value="Acyl_CoA_acyltransferase"/>
</dbReference>
<dbReference type="InterPro" id="IPR000182">
    <property type="entry name" value="GNAT_dom"/>
</dbReference>
<name>A0A495AW98_VOGIN</name>